<evidence type="ECO:0000313" key="3">
    <source>
        <dbReference type="Proteomes" id="UP000789759"/>
    </source>
</evidence>
<comment type="caution">
    <text evidence="2">The sequence shown here is derived from an EMBL/GenBank/DDBJ whole genome shotgun (WGS) entry which is preliminary data.</text>
</comment>
<keyword evidence="3" id="KW-1185">Reference proteome</keyword>
<dbReference type="AlphaFoldDB" id="A0A9N9IGE8"/>
<evidence type="ECO:0000313" key="2">
    <source>
        <dbReference type="EMBL" id="CAG8734563.1"/>
    </source>
</evidence>
<feature type="compositionally biased region" description="Polar residues" evidence="1">
    <location>
        <begin position="47"/>
        <end position="61"/>
    </location>
</feature>
<evidence type="ECO:0000256" key="1">
    <source>
        <dbReference type="SAM" id="MobiDB-lite"/>
    </source>
</evidence>
<feature type="region of interest" description="Disordered" evidence="1">
    <location>
        <begin position="1"/>
        <end position="88"/>
    </location>
</feature>
<sequence>MSKIYKFKNQNSQSMKKRLARLMKKRSKRNDNPSLQQYVRIIRFPQPGSSSKSPTGQTQKMPENELQNQQTETNQGQAIDDNQPEDIEDNIHPETRVEFNIQPENFINQMEFYVEFEKLVRLYSCTQPEGFHTIADIPEDFPVENSGGYNNAADFPNQSY</sequence>
<dbReference type="Proteomes" id="UP000789759">
    <property type="component" value="Unassembled WGS sequence"/>
</dbReference>
<organism evidence="2 3">
    <name type="scientific">Cetraspora pellucida</name>
    <dbReference type="NCBI Taxonomy" id="1433469"/>
    <lineage>
        <taxon>Eukaryota</taxon>
        <taxon>Fungi</taxon>
        <taxon>Fungi incertae sedis</taxon>
        <taxon>Mucoromycota</taxon>
        <taxon>Glomeromycotina</taxon>
        <taxon>Glomeromycetes</taxon>
        <taxon>Diversisporales</taxon>
        <taxon>Gigasporaceae</taxon>
        <taxon>Cetraspora</taxon>
    </lineage>
</organism>
<dbReference type="EMBL" id="CAJVQA010015017">
    <property type="protein sequence ID" value="CAG8734563.1"/>
    <property type="molecule type" value="Genomic_DNA"/>
</dbReference>
<reference evidence="2" key="1">
    <citation type="submission" date="2021-06" db="EMBL/GenBank/DDBJ databases">
        <authorList>
            <person name="Kallberg Y."/>
            <person name="Tangrot J."/>
            <person name="Rosling A."/>
        </authorList>
    </citation>
    <scope>NUCLEOTIDE SEQUENCE</scope>
    <source>
        <strain evidence="2">FL966</strain>
    </source>
</reference>
<accession>A0A9N9IGE8</accession>
<gene>
    <name evidence="2" type="ORF">CPELLU_LOCUS13706</name>
</gene>
<feature type="compositionally biased region" description="Low complexity" evidence="1">
    <location>
        <begin position="64"/>
        <end position="77"/>
    </location>
</feature>
<proteinExistence type="predicted"/>
<protein>
    <submittedName>
        <fullName evidence="2">5862_t:CDS:1</fullName>
    </submittedName>
</protein>
<feature type="compositionally biased region" description="Basic residues" evidence="1">
    <location>
        <begin position="15"/>
        <end position="28"/>
    </location>
</feature>
<name>A0A9N9IGE8_9GLOM</name>